<dbReference type="GO" id="GO:0031573">
    <property type="term" value="P:mitotic intra-S DNA damage checkpoint signaling"/>
    <property type="evidence" value="ECO:0007669"/>
    <property type="project" value="TreeGrafter"/>
</dbReference>
<dbReference type="PANTHER" id="PTHR15237:SF0">
    <property type="entry name" value="CELL CYCLE CHECKPOINT CONTROL PROTEIN"/>
    <property type="match status" value="1"/>
</dbReference>
<evidence type="ECO:0000313" key="2">
    <source>
        <dbReference type="EMBL" id="CCX06541.1"/>
    </source>
</evidence>
<dbReference type="Pfam" id="PF04139">
    <property type="entry name" value="Rad9"/>
    <property type="match status" value="1"/>
</dbReference>
<feature type="compositionally biased region" description="Basic and acidic residues" evidence="1">
    <location>
        <begin position="305"/>
        <end position="337"/>
    </location>
</feature>
<dbReference type="GO" id="GO:0030896">
    <property type="term" value="C:checkpoint clamp complex"/>
    <property type="evidence" value="ECO:0007669"/>
    <property type="project" value="InterPro"/>
</dbReference>
<keyword evidence="3" id="KW-1185">Reference proteome</keyword>
<gene>
    <name evidence="2" type="ORF">PCON_06128</name>
</gene>
<evidence type="ECO:0000313" key="3">
    <source>
        <dbReference type="Proteomes" id="UP000018144"/>
    </source>
</evidence>
<feature type="region of interest" description="Disordered" evidence="1">
    <location>
        <begin position="435"/>
        <end position="477"/>
    </location>
</feature>
<dbReference type="Proteomes" id="UP000018144">
    <property type="component" value="Unassembled WGS sequence"/>
</dbReference>
<dbReference type="PANTHER" id="PTHR15237">
    <property type="entry name" value="DNA REPAIR PROTEIN RAD9"/>
    <property type="match status" value="1"/>
</dbReference>
<organism evidence="2 3">
    <name type="scientific">Pyronema omphalodes (strain CBS 100304)</name>
    <name type="common">Pyronema confluens</name>
    <dbReference type="NCBI Taxonomy" id="1076935"/>
    <lineage>
        <taxon>Eukaryota</taxon>
        <taxon>Fungi</taxon>
        <taxon>Dikarya</taxon>
        <taxon>Ascomycota</taxon>
        <taxon>Pezizomycotina</taxon>
        <taxon>Pezizomycetes</taxon>
        <taxon>Pezizales</taxon>
        <taxon>Pyronemataceae</taxon>
        <taxon>Pyronema</taxon>
    </lineage>
</organism>
<dbReference type="InterPro" id="IPR007268">
    <property type="entry name" value="Rad9/Ddc1"/>
</dbReference>
<accession>U4KXK8</accession>
<feature type="compositionally biased region" description="Pro residues" evidence="1">
    <location>
        <begin position="376"/>
        <end position="390"/>
    </location>
</feature>
<dbReference type="GO" id="GO:0000076">
    <property type="term" value="P:DNA replication checkpoint signaling"/>
    <property type="evidence" value="ECO:0007669"/>
    <property type="project" value="TreeGrafter"/>
</dbReference>
<dbReference type="GO" id="GO:0006281">
    <property type="term" value="P:DNA repair"/>
    <property type="evidence" value="ECO:0007669"/>
    <property type="project" value="TreeGrafter"/>
</dbReference>
<feature type="compositionally biased region" description="Polar residues" evidence="1">
    <location>
        <begin position="340"/>
        <end position="352"/>
    </location>
</feature>
<dbReference type="GO" id="GO:0071479">
    <property type="term" value="P:cellular response to ionizing radiation"/>
    <property type="evidence" value="ECO:0007669"/>
    <property type="project" value="TreeGrafter"/>
</dbReference>
<feature type="region of interest" description="Disordered" evidence="1">
    <location>
        <begin position="288"/>
        <end position="408"/>
    </location>
</feature>
<feature type="compositionally biased region" description="Acidic residues" evidence="1">
    <location>
        <begin position="397"/>
        <end position="406"/>
    </location>
</feature>
<dbReference type="AlphaFoldDB" id="U4KXK8"/>
<dbReference type="Gene3D" id="3.70.10.10">
    <property type="match status" value="1"/>
</dbReference>
<dbReference type="STRING" id="1076935.U4KXK8"/>
<dbReference type="EMBL" id="HF935294">
    <property type="protein sequence ID" value="CCX06541.1"/>
    <property type="molecule type" value="Genomic_DNA"/>
</dbReference>
<name>U4KXK8_PYROM</name>
<dbReference type="OMA" id="NETQCRF"/>
<proteinExistence type="predicted"/>
<dbReference type="eggNOG" id="KOG2810">
    <property type="taxonomic scope" value="Eukaryota"/>
</dbReference>
<sequence length="477" mass="53275">MSNPTLHFTLSPSSTQRIHESLITLSKFSESISLEARRGILILSALNSTKTASAAIHLTTNRFCITYNFSSSTDTDRFQCRLSARALLSVFRQRFLDSRDKSTAISKCEVQLEQQGPENRIAVRLLCNHGVVKTYKLTYEDVEILHAVFNRDTATARWRLGSSLLKEYMEHFSAKAEKLAISSAASEGRATFTSFTEKLVDGKDTLKQPLHTNVSLDIGNFEEFSVDDGVRVGVSLKDFTAVAWFAAILETMVEARYSVPGRAMQVAYAKDGLEAVYTLMTAQDNRISQSFGGPGSQMGRVVAVQRREPVETREETPRREMIERQESGRPPTERLESVKPSGSESTAGTIHQPTPRRETPASLAPQQNFSYRPTQQLPPMPPTPPPPPQTAPLFLYGEDEDEMDDSDREHNLFGEMDQERGSFTLGWDTTYAGNAEKGEKAVNKKKRGRNTVEDEDDDSDGDFVMPTQQPRPKGLFD</sequence>
<protein>
    <submittedName>
        <fullName evidence="2">Similar to DNA repair protein rad9 acc. no. P48013</fullName>
    </submittedName>
</protein>
<dbReference type="OrthoDB" id="60092at2759"/>
<evidence type="ECO:0000256" key="1">
    <source>
        <dbReference type="SAM" id="MobiDB-lite"/>
    </source>
</evidence>
<reference evidence="2 3" key="1">
    <citation type="journal article" date="2013" name="PLoS Genet.">
        <title>The genome and development-dependent transcriptomes of Pyronema confluens: a window into fungal evolution.</title>
        <authorList>
            <person name="Traeger S."/>
            <person name="Altegoer F."/>
            <person name="Freitag M."/>
            <person name="Gabaldon T."/>
            <person name="Kempken F."/>
            <person name="Kumar A."/>
            <person name="Marcet-Houben M."/>
            <person name="Poggeler S."/>
            <person name="Stajich J.E."/>
            <person name="Nowrousian M."/>
        </authorList>
    </citation>
    <scope>NUCLEOTIDE SEQUENCE [LARGE SCALE GENOMIC DNA]</scope>
    <source>
        <strain evidence="3">CBS 100304</strain>
        <tissue evidence="2">Vegetative mycelium</tissue>
    </source>
</reference>